<dbReference type="Gene3D" id="1.10.10.10">
    <property type="entry name" value="Winged helix-like DNA-binding domain superfamily/Winged helix DNA-binding domain"/>
    <property type="match status" value="1"/>
</dbReference>
<feature type="domain" description="RNA polymerase sigma factor 70 region 4 type 2" evidence="7">
    <location>
        <begin position="104"/>
        <end position="155"/>
    </location>
</feature>
<keyword evidence="3" id="KW-0731">Sigma factor</keyword>
<evidence type="ECO:0000256" key="2">
    <source>
        <dbReference type="ARBA" id="ARBA00023015"/>
    </source>
</evidence>
<dbReference type="SUPFAM" id="SSF88659">
    <property type="entry name" value="Sigma3 and sigma4 domains of RNA polymerase sigma factors"/>
    <property type="match status" value="1"/>
</dbReference>
<evidence type="ECO:0000256" key="4">
    <source>
        <dbReference type="ARBA" id="ARBA00023125"/>
    </source>
</evidence>
<dbReference type="InterPro" id="IPR039425">
    <property type="entry name" value="RNA_pol_sigma-70-like"/>
</dbReference>
<evidence type="ECO:0000259" key="6">
    <source>
        <dbReference type="Pfam" id="PF04542"/>
    </source>
</evidence>
<dbReference type="GO" id="GO:0016987">
    <property type="term" value="F:sigma factor activity"/>
    <property type="evidence" value="ECO:0007669"/>
    <property type="project" value="UniProtKB-KW"/>
</dbReference>
<evidence type="ECO:0000256" key="1">
    <source>
        <dbReference type="ARBA" id="ARBA00010641"/>
    </source>
</evidence>
<dbReference type="GO" id="GO:0006352">
    <property type="term" value="P:DNA-templated transcription initiation"/>
    <property type="evidence" value="ECO:0007669"/>
    <property type="project" value="InterPro"/>
</dbReference>
<dbReference type="InterPro" id="IPR007627">
    <property type="entry name" value="RNA_pol_sigma70_r2"/>
</dbReference>
<keyword evidence="2" id="KW-0805">Transcription regulation</keyword>
<dbReference type="RefSeq" id="WP_301192697.1">
    <property type="nucleotide sequence ID" value="NZ_JAPDPJ010000084.1"/>
</dbReference>
<evidence type="ECO:0000256" key="5">
    <source>
        <dbReference type="ARBA" id="ARBA00023163"/>
    </source>
</evidence>
<keyword evidence="5" id="KW-0804">Transcription</keyword>
<evidence type="ECO:0000313" key="9">
    <source>
        <dbReference type="Proteomes" id="UP001209229"/>
    </source>
</evidence>
<dbReference type="Pfam" id="PF04542">
    <property type="entry name" value="Sigma70_r2"/>
    <property type="match status" value="1"/>
</dbReference>
<comment type="caution">
    <text evidence="8">The sequence shown here is derived from an EMBL/GenBank/DDBJ whole genome shotgun (WGS) entry which is preliminary data.</text>
</comment>
<dbReference type="GO" id="GO:0003677">
    <property type="term" value="F:DNA binding"/>
    <property type="evidence" value="ECO:0007669"/>
    <property type="project" value="UniProtKB-KW"/>
</dbReference>
<evidence type="ECO:0000259" key="7">
    <source>
        <dbReference type="Pfam" id="PF08281"/>
    </source>
</evidence>
<dbReference type="Proteomes" id="UP001209229">
    <property type="component" value="Unassembled WGS sequence"/>
</dbReference>
<dbReference type="InterPro" id="IPR013325">
    <property type="entry name" value="RNA_pol_sigma_r2"/>
</dbReference>
<dbReference type="AlphaFoldDB" id="A0AAE3M969"/>
<dbReference type="InterPro" id="IPR013249">
    <property type="entry name" value="RNA_pol_sigma70_r4_t2"/>
</dbReference>
<dbReference type="EMBL" id="JAPDPJ010000084">
    <property type="protein sequence ID" value="MCW3789140.1"/>
    <property type="molecule type" value="Genomic_DNA"/>
</dbReference>
<accession>A0AAE3M969</accession>
<reference evidence="8" key="1">
    <citation type="submission" date="2022-10" db="EMBL/GenBank/DDBJ databases">
        <authorList>
            <person name="Yu W.X."/>
        </authorList>
    </citation>
    <scope>NUCLEOTIDE SEQUENCE</scope>
    <source>
        <strain evidence="8">AAT</strain>
    </source>
</reference>
<dbReference type="NCBIfam" id="TIGR02937">
    <property type="entry name" value="sigma70-ECF"/>
    <property type="match status" value="1"/>
</dbReference>
<protein>
    <submittedName>
        <fullName evidence="8">RNA polymerase sigma factor</fullName>
    </submittedName>
</protein>
<name>A0AAE3M969_9BACT</name>
<dbReference type="SUPFAM" id="SSF88946">
    <property type="entry name" value="Sigma2 domain of RNA polymerase sigma factors"/>
    <property type="match status" value="1"/>
</dbReference>
<keyword evidence="9" id="KW-1185">Reference proteome</keyword>
<keyword evidence="4" id="KW-0238">DNA-binding</keyword>
<dbReference type="Gene3D" id="1.10.1740.10">
    <property type="match status" value="1"/>
</dbReference>
<dbReference type="PANTHER" id="PTHR43133:SF8">
    <property type="entry name" value="RNA POLYMERASE SIGMA FACTOR HI_1459-RELATED"/>
    <property type="match status" value="1"/>
</dbReference>
<evidence type="ECO:0000313" key="8">
    <source>
        <dbReference type="EMBL" id="MCW3789140.1"/>
    </source>
</evidence>
<organism evidence="8 9">
    <name type="scientific">Plebeiibacterium sediminum</name>
    <dbReference type="NCBI Taxonomy" id="2992112"/>
    <lineage>
        <taxon>Bacteria</taxon>
        <taxon>Pseudomonadati</taxon>
        <taxon>Bacteroidota</taxon>
        <taxon>Bacteroidia</taxon>
        <taxon>Marinilabiliales</taxon>
        <taxon>Marinilabiliaceae</taxon>
        <taxon>Plebeiibacterium</taxon>
    </lineage>
</organism>
<proteinExistence type="inferred from homology"/>
<sequence length="163" mass="18948">MNIETDFDQIYNMHAPKVFRLCLGYASGNEELAKEWQQETFIKVWKHRKSFRAKSSVSTWIYRIAVNICLGDLRKSSRHTAINENILETDLNNEENENKEVPIEKMYHCIDQLTPDNKTIILLELEETPQATIAETIGVAHGTLRTRLSRIRQSLLKCITNEK</sequence>
<comment type="similarity">
    <text evidence="1">Belongs to the sigma-70 factor family. ECF subfamily.</text>
</comment>
<dbReference type="PANTHER" id="PTHR43133">
    <property type="entry name" value="RNA POLYMERASE ECF-TYPE SIGMA FACTO"/>
    <property type="match status" value="1"/>
</dbReference>
<feature type="domain" description="RNA polymerase sigma-70 region 2" evidence="6">
    <location>
        <begin position="10"/>
        <end position="78"/>
    </location>
</feature>
<evidence type="ECO:0000256" key="3">
    <source>
        <dbReference type="ARBA" id="ARBA00023082"/>
    </source>
</evidence>
<gene>
    <name evidence="8" type="ORF">OM075_21925</name>
</gene>
<dbReference type="Pfam" id="PF08281">
    <property type="entry name" value="Sigma70_r4_2"/>
    <property type="match status" value="1"/>
</dbReference>
<dbReference type="InterPro" id="IPR014284">
    <property type="entry name" value="RNA_pol_sigma-70_dom"/>
</dbReference>
<dbReference type="InterPro" id="IPR013324">
    <property type="entry name" value="RNA_pol_sigma_r3/r4-like"/>
</dbReference>
<dbReference type="InterPro" id="IPR036388">
    <property type="entry name" value="WH-like_DNA-bd_sf"/>
</dbReference>